<proteinExistence type="predicted"/>
<accession>A0A2K9NVG2</accession>
<organism evidence="1 2">
    <name type="scientific">Bacteriovorax stolpii</name>
    <name type="common">Bdellovibrio stolpii</name>
    <dbReference type="NCBI Taxonomy" id="960"/>
    <lineage>
        <taxon>Bacteria</taxon>
        <taxon>Pseudomonadati</taxon>
        <taxon>Bdellovibrionota</taxon>
        <taxon>Bacteriovoracia</taxon>
        <taxon>Bacteriovoracales</taxon>
        <taxon>Bacteriovoracaceae</taxon>
        <taxon>Bacteriovorax</taxon>
    </lineage>
</organism>
<dbReference type="KEGG" id="bsto:C0V70_11710"/>
<sequence length="223" mass="24513">MKKTLLLSLMTISFISQVQAKAFFGRVEKYIIPATGQVIEIASNEIEDDGLTAEFYDYRDSKRKIIDMSTVSKSTREEIAGVKAGEAILVTTQAGNDKTKTVSRYCAVFHVFENKQAYVGCNTTVEADRIAGYALPTRMDFIVNNVENVIAQVEEHDGVKKGDIMELRINTANAKAGRNMRVLAVFANGEVLVEKAGLGFLDTNSIVYRGGVDRVTTADLSKL</sequence>
<evidence type="ECO:0000313" key="2">
    <source>
        <dbReference type="Proteomes" id="UP000235584"/>
    </source>
</evidence>
<dbReference type="AlphaFoldDB" id="A0A2K9NVG2"/>
<dbReference type="EMBL" id="CP025704">
    <property type="protein sequence ID" value="AUN98754.1"/>
    <property type="molecule type" value="Genomic_DNA"/>
</dbReference>
<name>A0A2K9NVG2_BACTC</name>
<protein>
    <submittedName>
        <fullName evidence="1">Uncharacterized protein</fullName>
    </submittedName>
</protein>
<dbReference type="RefSeq" id="WP_102244045.1">
    <property type="nucleotide sequence ID" value="NZ_CP025704.1"/>
</dbReference>
<reference evidence="1 2" key="1">
    <citation type="submission" date="2018-01" db="EMBL/GenBank/DDBJ databases">
        <title>Complete genome sequence of Bacteriovorax stolpii DSM12778.</title>
        <authorList>
            <person name="Tang B."/>
            <person name="Chang J."/>
        </authorList>
    </citation>
    <scope>NUCLEOTIDE SEQUENCE [LARGE SCALE GENOMIC DNA]</scope>
    <source>
        <strain evidence="1 2">DSM 12778</strain>
    </source>
</reference>
<evidence type="ECO:0000313" key="1">
    <source>
        <dbReference type="EMBL" id="AUN98754.1"/>
    </source>
</evidence>
<gene>
    <name evidence="1" type="ORF">C0V70_11710</name>
</gene>
<keyword evidence="2" id="KW-1185">Reference proteome</keyword>
<dbReference type="Proteomes" id="UP000235584">
    <property type="component" value="Chromosome"/>
</dbReference>